<keyword evidence="1" id="KW-0732">Signal</keyword>
<feature type="signal peptide" evidence="1">
    <location>
        <begin position="1"/>
        <end position="29"/>
    </location>
</feature>
<dbReference type="AlphaFoldDB" id="A0A6B0U5Q4"/>
<reference evidence="2" key="1">
    <citation type="submission" date="2019-12" db="EMBL/GenBank/DDBJ databases">
        <title>An insight into the sialome of adult female Ixodes ricinus ticks feeding for 6 days.</title>
        <authorList>
            <person name="Perner J."/>
            <person name="Ribeiro J.M.C."/>
        </authorList>
    </citation>
    <scope>NUCLEOTIDE SEQUENCE</scope>
    <source>
        <strain evidence="2">Semi-engorged</strain>
        <tissue evidence="2">Salivary glands</tissue>
    </source>
</reference>
<accession>A0A6B0U5Q4</accession>
<name>A0A6B0U5Q4_IXORI</name>
<evidence type="ECO:0000313" key="2">
    <source>
        <dbReference type="EMBL" id="MXU83885.1"/>
    </source>
</evidence>
<dbReference type="EMBL" id="GIFC01001802">
    <property type="protein sequence ID" value="MXU83885.1"/>
    <property type="molecule type" value="Transcribed_RNA"/>
</dbReference>
<feature type="chain" id="PRO_5025502121" evidence="1">
    <location>
        <begin position="30"/>
        <end position="78"/>
    </location>
</feature>
<evidence type="ECO:0000256" key="1">
    <source>
        <dbReference type="SAM" id="SignalP"/>
    </source>
</evidence>
<organism evidence="2">
    <name type="scientific">Ixodes ricinus</name>
    <name type="common">Common tick</name>
    <name type="synonym">Acarus ricinus</name>
    <dbReference type="NCBI Taxonomy" id="34613"/>
    <lineage>
        <taxon>Eukaryota</taxon>
        <taxon>Metazoa</taxon>
        <taxon>Ecdysozoa</taxon>
        <taxon>Arthropoda</taxon>
        <taxon>Chelicerata</taxon>
        <taxon>Arachnida</taxon>
        <taxon>Acari</taxon>
        <taxon>Parasitiformes</taxon>
        <taxon>Ixodida</taxon>
        <taxon>Ixodoidea</taxon>
        <taxon>Ixodidae</taxon>
        <taxon>Ixodinae</taxon>
        <taxon>Ixodes</taxon>
    </lineage>
</organism>
<protein>
    <submittedName>
        <fullName evidence="2">Putative secreted protein</fullName>
    </submittedName>
</protein>
<proteinExistence type="predicted"/>
<sequence length="78" mass="8750">MFSGIGGWLFKILFEISAWLLRSPSTVKGDAPVRSSYVSTPTLHQSTLKSWPVLPPRTTSGAMYSIVPQNEYVRWSFS</sequence>